<dbReference type="eggNOG" id="KOG1808">
    <property type="taxonomic scope" value="Eukaryota"/>
</dbReference>
<dbReference type="Gramene" id="EFJ23999">
    <property type="protein sequence ID" value="EFJ23999"/>
    <property type="gene ID" value="SELMODRAFT_19744"/>
</dbReference>
<evidence type="ECO:0000256" key="1">
    <source>
        <dbReference type="ARBA" id="ARBA00022741"/>
    </source>
</evidence>
<dbReference type="EMBL" id="GL377591">
    <property type="protein sequence ID" value="EFJ23999.1"/>
    <property type="molecule type" value="Genomic_DNA"/>
</dbReference>
<name>D8RVQ9_SELML</name>
<evidence type="ECO:0000313" key="4">
    <source>
        <dbReference type="EMBL" id="EFJ23999.1"/>
    </source>
</evidence>
<dbReference type="GO" id="GO:0005524">
    <property type="term" value="F:ATP binding"/>
    <property type="evidence" value="ECO:0007669"/>
    <property type="project" value="UniProtKB-KW"/>
</dbReference>
<dbReference type="PANTHER" id="PTHR48103">
    <property type="entry name" value="MIDASIN-RELATED"/>
    <property type="match status" value="1"/>
</dbReference>
<dbReference type="KEGG" id="smo:SELMODRAFT_19755"/>
<keyword evidence="2" id="KW-0067">ATP-binding</keyword>
<dbReference type="Proteomes" id="UP000001514">
    <property type="component" value="Unassembled WGS sequence"/>
</dbReference>
<keyword evidence="1" id="KW-0547">Nucleotide-binding</keyword>
<dbReference type="PANTHER" id="PTHR48103:SF2">
    <property type="entry name" value="MIDASIN"/>
    <property type="match status" value="1"/>
</dbReference>
<dbReference type="Gramene" id="EFJ21627">
    <property type="protein sequence ID" value="EFJ21627"/>
    <property type="gene ID" value="SELMODRAFT_19755"/>
</dbReference>
<dbReference type="KEGG" id="smo:SELMODRAFT_19744"/>
<keyword evidence="5" id="KW-1185">Reference proteome</keyword>
<reference evidence="4 5" key="1">
    <citation type="journal article" date="2011" name="Science">
        <title>The Selaginella genome identifies genetic changes associated with the evolution of vascular plants.</title>
        <authorList>
            <person name="Banks J.A."/>
            <person name="Nishiyama T."/>
            <person name="Hasebe M."/>
            <person name="Bowman J.L."/>
            <person name="Gribskov M."/>
            <person name="dePamphilis C."/>
            <person name="Albert V.A."/>
            <person name="Aono N."/>
            <person name="Aoyama T."/>
            <person name="Ambrose B.A."/>
            <person name="Ashton N.W."/>
            <person name="Axtell M.J."/>
            <person name="Barker E."/>
            <person name="Barker M.S."/>
            <person name="Bennetzen J.L."/>
            <person name="Bonawitz N.D."/>
            <person name="Chapple C."/>
            <person name="Cheng C."/>
            <person name="Correa L.G."/>
            <person name="Dacre M."/>
            <person name="DeBarry J."/>
            <person name="Dreyer I."/>
            <person name="Elias M."/>
            <person name="Engstrom E.M."/>
            <person name="Estelle M."/>
            <person name="Feng L."/>
            <person name="Finet C."/>
            <person name="Floyd S.K."/>
            <person name="Frommer W.B."/>
            <person name="Fujita T."/>
            <person name="Gramzow L."/>
            <person name="Gutensohn M."/>
            <person name="Harholt J."/>
            <person name="Hattori M."/>
            <person name="Heyl A."/>
            <person name="Hirai T."/>
            <person name="Hiwatashi Y."/>
            <person name="Ishikawa M."/>
            <person name="Iwata M."/>
            <person name="Karol K.G."/>
            <person name="Koehler B."/>
            <person name="Kolukisaoglu U."/>
            <person name="Kubo M."/>
            <person name="Kurata T."/>
            <person name="Lalonde S."/>
            <person name="Li K."/>
            <person name="Li Y."/>
            <person name="Litt A."/>
            <person name="Lyons E."/>
            <person name="Manning G."/>
            <person name="Maruyama T."/>
            <person name="Michael T.P."/>
            <person name="Mikami K."/>
            <person name="Miyazaki S."/>
            <person name="Morinaga S."/>
            <person name="Murata T."/>
            <person name="Mueller-Roeber B."/>
            <person name="Nelson D.R."/>
            <person name="Obara M."/>
            <person name="Oguri Y."/>
            <person name="Olmstead R.G."/>
            <person name="Onodera N."/>
            <person name="Petersen B.L."/>
            <person name="Pils B."/>
            <person name="Prigge M."/>
            <person name="Rensing S.A."/>
            <person name="Riano-Pachon D.M."/>
            <person name="Roberts A.W."/>
            <person name="Sato Y."/>
            <person name="Scheller H.V."/>
            <person name="Schulz B."/>
            <person name="Schulz C."/>
            <person name="Shakirov E.V."/>
            <person name="Shibagaki N."/>
            <person name="Shinohara N."/>
            <person name="Shippen D.E."/>
            <person name="Soerensen I."/>
            <person name="Sotooka R."/>
            <person name="Sugimoto N."/>
            <person name="Sugita M."/>
            <person name="Sumikawa N."/>
            <person name="Tanurdzic M."/>
            <person name="Theissen G."/>
            <person name="Ulvskov P."/>
            <person name="Wakazuki S."/>
            <person name="Weng J.K."/>
            <person name="Willats W.W."/>
            <person name="Wipf D."/>
            <person name="Wolf P.G."/>
            <person name="Yang L."/>
            <person name="Zimmer A.D."/>
            <person name="Zhu Q."/>
            <person name="Mitros T."/>
            <person name="Hellsten U."/>
            <person name="Loque D."/>
            <person name="Otillar R."/>
            <person name="Salamov A."/>
            <person name="Schmutz J."/>
            <person name="Shapiro H."/>
            <person name="Lindquist E."/>
            <person name="Lucas S."/>
            <person name="Rokhsar D."/>
            <person name="Grigoriev I.V."/>
        </authorList>
    </citation>
    <scope>NUCLEOTIDE SEQUENCE [LARGE SCALE GENOMIC DNA]</scope>
</reference>
<dbReference type="STRING" id="88036.D8RVQ9"/>
<dbReference type="InParanoid" id="D8RVQ9"/>
<organism evidence="5">
    <name type="scientific">Selaginella moellendorffii</name>
    <name type="common">Spikemoss</name>
    <dbReference type="NCBI Taxonomy" id="88036"/>
    <lineage>
        <taxon>Eukaryota</taxon>
        <taxon>Viridiplantae</taxon>
        <taxon>Streptophyta</taxon>
        <taxon>Embryophyta</taxon>
        <taxon>Tracheophyta</taxon>
        <taxon>Lycopodiopsida</taxon>
        <taxon>Selaginellales</taxon>
        <taxon>Selaginellaceae</taxon>
        <taxon>Selaginella</taxon>
    </lineage>
</organism>
<feature type="non-terminal residue" evidence="4">
    <location>
        <position position="81"/>
    </location>
</feature>
<protein>
    <submittedName>
        <fullName evidence="4">Uncharacterized protein</fullName>
    </submittedName>
</protein>
<sequence>MSESHCGHMALEALLTICRGMTQLEVGQMAVASFGKKGNVRLLHDLDQPFSTEAAVKIISEFSFRQDNTISDEPMVDLLQY</sequence>
<accession>D8RVQ9</accession>
<evidence type="ECO:0000256" key="2">
    <source>
        <dbReference type="ARBA" id="ARBA00022840"/>
    </source>
</evidence>
<dbReference type="AlphaFoldDB" id="D8RVQ9"/>
<dbReference type="EMBL" id="GL377599">
    <property type="protein sequence ID" value="EFJ21627.1"/>
    <property type="molecule type" value="Genomic_DNA"/>
</dbReference>
<gene>
    <name evidence="4" type="ORF">SELMODRAFT_19744</name>
    <name evidence="3" type="ORF">SELMODRAFT_19755</name>
</gene>
<dbReference type="HOGENOM" id="CLU_2577529_0_0_1"/>
<evidence type="ECO:0000313" key="3">
    <source>
        <dbReference type="EMBL" id="EFJ21627.1"/>
    </source>
</evidence>
<evidence type="ECO:0000313" key="5">
    <source>
        <dbReference type="Proteomes" id="UP000001514"/>
    </source>
</evidence>
<proteinExistence type="predicted"/>